<dbReference type="AlphaFoldDB" id="A0AAI9UEX6"/>
<gene>
    <name evidence="1" type="ORF">CMEL01_04506</name>
</gene>
<evidence type="ECO:0000313" key="2">
    <source>
        <dbReference type="Proteomes" id="UP001239795"/>
    </source>
</evidence>
<accession>A0AAI9UEX6</accession>
<sequence length="176" mass="19798">MATPDSIKAAREAVESIATQHGHVAEDKLRQIHSDLRREIEQALFSKDLMIGSSVITNIRRIQIAFHDGHEEQASSVTYDLTRLEPSHVLQKMIKTEKAAFEESVQYFPTFHDTVQRLAKNDDRTYSKSEEASQTYSKSEIHPSLSNLREIGAHHRASKSLCLSPSEGANNEIQVA</sequence>
<comment type="caution">
    <text evidence="1">The sequence shown here is derived from an EMBL/GenBank/DDBJ whole genome shotgun (WGS) entry which is preliminary data.</text>
</comment>
<keyword evidence="2" id="KW-1185">Reference proteome</keyword>
<dbReference type="EMBL" id="MLGG01000024">
    <property type="protein sequence ID" value="KAK1455746.1"/>
    <property type="molecule type" value="Genomic_DNA"/>
</dbReference>
<protein>
    <submittedName>
        <fullName evidence="1">Uncharacterized protein</fullName>
    </submittedName>
</protein>
<reference evidence="1 2" key="1">
    <citation type="submission" date="2016-10" db="EMBL/GenBank/DDBJ databases">
        <title>The genome sequence of Colletotrichum fioriniae PJ7.</title>
        <authorList>
            <person name="Baroncelli R."/>
        </authorList>
    </citation>
    <scope>NUCLEOTIDE SEQUENCE [LARGE SCALE GENOMIC DNA]</scope>
    <source>
        <strain evidence="1">Col 31</strain>
    </source>
</reference>
<name>A0AAI9UEX6_9PEZI</name>
<proteinExistence type="predicted"/>
<organism evidence="1 2">
    <name type="scientific">Colletotrichum melonis</name>
    <dbReference type="NCBI Taxonomy" id="1209925"/>
    <lineage>
        <taxon>Eukaryota</taxon>
        <taxon>Fungi</taxon>
        <taxon>Dikarya</taxon>
        <taxon>Ascomycota</taxon>
        <taxon>Pezizomycotina</taxon>
        <taxon>Sordariomycetes</taxon>
        <taxon>Hypocreomycetidae</taxon>
        <taxon>Glomerellales</taxon>
        <taxon>Glomerellaceae</taxon>
        <taxon>Colletotrichum</taxon>
        <taxon>Colletotrichum acutatum species complex</taxon>
    </lineage>
</organism>
<evidence type="ECO:0000313" key="1">
    <source>
        <dbReference type="EMBL" id="KAK1455746.1"/>
    </source>
</evidence>
<dbReference type="Proteomes" id="UP001239795">
    <property type="component" value="Unassembled WGS sequence"/>
</dbReference>